<proteinExistence type="predicted"/>
<reference evidence="1" key="1">
    <citation type="journal article" date="2021" name="Proc. Natl. Acad. Sci. U.S.A.">
        <title>A Catalog of Tens of Thousands of Viruses from Human Metagenomes Reveals Hidden Associations with Chronic Diseases.</title>
        <authorList>
            <person name="Tisza M.J."/>
            <person name="Buck C.B."/>
        </authorList>
    </citation>
    <scope>NUCLEOTIDE SEQUENCE</scope>
    <source>
        <strain evidence="1">CtKcB20</strain>
    </source>
</reference>
<protein>
    <submittedName>
        <fullName evidence="1">Uncharacterized protein</fullName>
    </submittedName>
</protein>
<evidence type="ECO:0000313" key="1">
    <source>
        <dbReference type="EMBL" id="DAD70767.1"/>
    </source>
</evidence>
<name>A0A8S5LLP0_9CAUD</name>
<organism evidence="1">
    <name type="scientific">Siphoviridae sp. ctKcB20</name>
    <dbReference type="NCBI Taxonomy" id="2827568"/>
    <lineage>
        <taxon>Viruses</taxon>
        <taxon>Duplodnaviria</taxon>
        <taxon>Heunggongvirae</taxon>
        <taxon>Uroviricota</taxon>
        <taxon>Caudoviricetes</taxon>
    </lineage>
</organism>
<sequence length="37" mass="4504">MYHKRADWARSPDEGCVNRIYRATLQLYRVKKYSGRD</sequence>
<dbReference type="EMBL" id="BK015870">
    <property type="protein sequence ID" value="DAD70767.1"/>
    <property type="molecule type" value="Genomic_DNA"/>
</dbReference>
<accession>A0A8S5LLP0</accession>